<reference evidence="1" key="1">
    <citation type="submission" date="2020-08" db="EMBL/GenBank/DDBJ databases">
        <title>Multicomponent nature underlies the extraordinary mechanical properties of spider dragline silk.</title>
        <authorList>
            <person name="Kono N."/>
            <person name="Nakamura H."/>
            <person name="Mori M."/>
            <person name="Yoshida Y."/>
            <person name="Ohtoshi R."/>
            <person name="Malay A.D."/>
            <person name="Moran D.A.P."/>
            <person name="Tomita M."/>
            <person name="Numata K."/>
            <person name="Arakawa K."/>
        </authorList>
    </citation>
    <scope>NUCLEOTIDE SEQUENCE</scope>
</reference>
<evidence type="ECO:0000313" key="1">
    <source>
        <dbReference type="EMBL" id="GFT98507.1"/>
    </source>
</evidence>
<comment type="caution">
    <text evidence="1">The sequence shown here is derived from an EMBL/GenBank/DDBJ whole genome shotgun (WGS) entry which is preliminary data.</text>
</comment>
<sequence length="97" mass="10379">MRVKHAEVKRQIRLSSDRPVDMVVSDARCDTLSDGISGLSSDEINLQTWDGQPLFGILAKTISPGAALMQSEGRPGPVLLLIGLMEGVEDLSASSRS</sequence>
<dbReference type="EMBL" id="BMAW01075780">
    <property type="protein sequence ID" value="GFT98507.1"/>
    <property type="molecule type" value="Genomic_DNA"/>
</dbReference>
<gene>
    <name evidence="1" type="ORF">NPIL_569961</name>
</gene>
<accession>A0A8X6UBT9</accession>
<keyword evidence="2" id="KW-1185">Reference proteome</keyword>
<name>A0A8X6UBT9_NEPPI</name>
<dbReference type="AlphaFoldDB" id="A0A8X6UBT9"/>
<dbReference type="Proteomes" id="UP000887013">
    <property type="component" value="Unassembled WGS sequence"/>
</dbReference>
<evidence type="ECO:0000313" key="2">
    <source>
        <dbReference type="Proteomes" id="UP000887013"/>
    </source>
</evidence>
<organism evidence="1 2">
    <name type="scientific">Nephila pilipes</name>
    <name type="common">Giant wood spider</name>
    <name type="synonym">Nephila maculata</name>
    <dbReference type="NCBI Taxonomy" id="299642"/>
    <lineage>
        <taxon>Eukaryota</taxon>
        <taxon>Metazoa</taxon>
        <taxon>Ecdysozoa</taxon>
        <taxon>Arthropoda</taxon>
        <taxon>Chelicerata</taxon>
        <taxon>Arachnida</taxon>
        <taxon>Araneae</taxon>
        <taxon>Araneomorphae</taxon>
        <taxon>Entelegynae</taxon>
        <taxon>Araneoidea</taxon>
        <taxon>Nephilidae</taxon>
        <taxon>Nephila</taxon>
    </lineage>
</organism>
<protein>
    <submittedName>
        <fullName evidence="1">Uncharacterized protein</fullName>
    </submittedName>
</protein>
<proteinExistence type="predicted"/>